<dbReference type="OrthoDB" id="6119954at2759"/>
<feature type="domain" description="Peptidase M20 dimerisation" evidence="2">
    <location>
        <begin position="242"/>
        <end position="336"/>
    </location>
</feature>
<dbReference type="SUPFAM" id="SSF53187">
    <property type="entry name" value="Zn-dependent exopeptidases"/>
    <property type="match status" value="1"/>
</dbReference>
<dbReference type="Pfam" id="PF07687">
    <property type="entry name" value="M20_dimer"/>
    <property type="match status" value="1"/>
</dbReference>
<dbReference type="Gene3D" id="3.40.630.10">
    <property type="entry name" value="Zn peptidases"/>
    <property type="match status" value="1"/>
</dbReference>
<dbReference type="InterPro" id="IPR017144">
    <property type="entry name" value="Xaa-Arg_dipeptidase"/>
</dbReference>
<dbReference type="AlphaFoldDB" id="A0A8H7SDG3"/>
<dbReference type="Proteomes" id="UP000646827">
    <property type="component" value="Unassembled WGS sequence"/>
</dbReference>
<sequence>MAPTDDYAPSSCFGNFFSFKKKQQSTRSSRSVPAARTQPAAPSYYPATSEKLPAYDECVSKAFEQLDVKGDSEVERIVANAIDNVSDELRTISLDLHEHMETGMKEFHAHKVLTDYLESKGFIVTRHAYGMETAFTAEYSNGPGKRIGLCSEYDGLPGLGQACGHNLIAISGVATAIGVKAVLESGKASGKVILFGTPAEELSIGKIILVQKRAIQDNVDVALMLHPAAYHAERGAMIAIHDVRLEFFGKASHASAAPWEGINALDAMVQVWNSISMMRQQLLPTDRVHGIVTDGGKAPNVIPDYTSAFFFVRTTKFNQIGRLMHKMEECFKAAALATGCEVKWTWREIGVTKDVVANDPMADVYQRYMEKHGIQFPTPAEQAATGGGSTDFGNISYEVPSLHPMFGIHTTAANHTIQFVEAAKTEVAHKDAILASKGLTVTAVEVLRNDTLYERIQADFKKIKN</sequence>
<evidence type="ECO:0000256" key="1">
    <source>
        <dbReference type="SAM" id="MobiDB-lite"/>
    </source>
</evidence>
<organism evidence="3 4">
    <name type="scientific">Circinella minor</name>
    <dbReference type="NCBI Taxonomy" id="1195481"/>
    <lineage>
        <taxon>Eukaryota</taxon>
        <taxon>Fungi</taxon>
        <taxon>Fungi incertae sedis</taxon>
        <taxon>Mucoromycota</taxon>
        <taxon>Mucoromycotina</taxon>
        <taxon>Mucoromycetes</taxon>
        <taxon>Mucorales</taxon>
        <taxon>Lichtheimiaceae</taxon>
        <taxon>Circinella</taxon>
    </lineage>
</organism>
<dbReference type="InterPro" id="IPR017439">
    <property type="entry name" value="Amidohydrolase"/>
</dbReference>
<accession>A0A8H7SDG3</accession>
<protein>
    <recommendedName>
        <fullName evidence="2">Peptidase M20 dimerisation domain-containing protein</fullName>
    </recommendedName>
</protein>
<name>A0A8H7SDG3_9FUNG</name>
<dbReference type="NCBIfam" id="TIGR01891">
    <property type="entry name" value="amidohydrolases"/>
    <property type="match status" value="1"/>
</dbReference>
<evidence type="ECO:0000259" key="2">
    <source>
        <dbReference type="Pfam" id="PF07687"/>
    </source>
</evidence>
<dbReference type="Gene3D" id="3.30.70.360">
    <property type="match status" value="1"/>
</dbReference>
<proteinExistence type="predicted"/>
<dbReference type="InterPro" id="IPR052030">
    <property type="entry name" value="Peptidase_M20/M20A_hydrolases"/>
</dbReference>
<dbReference type="InterPro" id="IPR011650">
    <property type="entry name" value="Peptidase_M20_dimer"/>
</dbReference>
<gene>
    <name evidence="3" type="ORF">INT45_005076</name>
</gene>
<evidence type="ECO:0000313" key="4">
    <source>
        <dbReference type="Proteomes" id="UP000646827"/>
    </source>
</evidence>
<dbReference type="GO" id="GO:0016805">
    <property type="term" value="F:dipeptidase activity"/>
    <property type="evidence" value="ECO:0007669"/>
    <property type="project" value="InterPro"/>
</dbReference>
<dbReference type="InterPro" id="IPR036264">
    <property type="entry name" value="Bact_exopeptidase_dim_dom"/>
</dbReference>
<evidence type="ECO:0000313" key="3">
    <source>
        <dbReference type="EMBL" id="KAG2226590.1"/>
    </source>
</evidence>
<dbReference type="PANTHER" id="PTHR30575">
    <property type="entry name" value="PEPTIDASE M20"/>
    <property type="match status" value="1"/>
</dbReference>
<dbReference type="CDD" id="cd05672">
    <property type="entry name" value="M20_ACY1L2-like"/>
    <property type="match status" value="1"/>
</dbReference>
<dbReference type="EMBL" id="JAEPRB010000015">
    <property type="protein sequence ID" value="KAG2226590.1"/>
    <property type="molecule type" value="Genomic_DNA"/>
</dbReference>
<feature type="region of interest" description="Disordered" evidence="1">
    <location>
        <begin position="21"/>
        <end position="44"/>
    </location>
</feature>
<dbReference type="FunFam" id="3.30.70.360:FF:000004">
    <property type="entry name" value="Peptidase M20 domain-containing protein 2"/>
    <property type="match status" value="1"/>
</dbReference>
<keyword evidence="4" id="KW-1185">Reference proteome</keyword>
<dbReference type="PANTHER" id="PTHR30575:SF0">
    <property type="entry name" value="XAA-ARG DIPEPTIDASE"/>
    <property type="match status" value="1"/>
</dbReference>
<dbReference type="SUPFAM" id="SSF55031">
    <property type="entry name" value="Bacterial exopeptidase dimerisation domain"/>
    <property type="match status" value="1"/>
</dbReference>
<reference evidence="3 4" key="1">
    <citation type="submission" date="2020-12" db="EMBL/GenBank/DDBJ databases">
        <title>Metabolic potential, ecology and presence of endohyphal bacteria is reflected in genomic diversity of Mucoromycotina.</title>
        <authorList>
            <person name="Muszewska A."/>
            <person name="Okrasinska A."/>
            <person name="Steczkiewicz K."/>
            <person name="Drgas O."/>
            <person name="Orlowska M."/>
            <person name="Perlinska-Lenart U."/>
            <person name="Aleksandrzak-Piekarczyk T."/>
            <person name="Szatraj K."/>
            <person name="Zielenkiewicz U."/>
            <person name="Pilsyk S."/>
            <person name="Malc E."/>
            <person name="Mieczkowski P."/>
            <person name="Kruszewska J.S."/>
            <person name="Biernat P."/>
            <person name="Pawlowska J."/>
        </authorList>
    </citation>
    <scope>NUCLEOTIDE SEQUENCE [LARGE SCALE GENOMIC DNA]</scope>
    <source>
        <strain evidence="3 4">CBS 142.35</strain>
    </source>
</reference>
<dbReference type="PIRSF" id="PIRSF037226">
    <property type="entry name" value="Amidohydrolase_ACY1L2_prd"/>
    <property type="match status" value="1"/>
</dbReference>
<comment type="caution">
    <text evidence="3">The sequence shown here is derived from an EMBL/GenBank/DDBJ whole genome shotgun (WGS) entry which is preliminary data.</text>
</comment>